<dbReference type="SUPFAM" id="SSF142754">
    <property type="entry name" value="NadA-like"/>
    <property type="match status" value="1"/>
</dbReference>
<evidence type="ECO:0000256" key="9">
    <source>
        <dbReference type="ARBA" id="ARBA00023014"/>
    </source>
</evidence>
<keyword evidence="6" id="KW-0808">Transferase</keyword>
<keyword evidence="7" id="KW-0479">Metal-binding</keyword>
<comment type="caution">
    <text evidence="11">The sequence shown here is derived from an EMBL/GenBank/DDBJ whole genome shotgun (WGS) entry which is preliminary data.</text>
</comment>
<dbReference type="GO" id="GO:0008987">
    <property type="term" value="F:quinolinate synthetase A activity"/>
    <property type="evidence" value="ECO:0007669"/>
    <property type="project" value="UniProtKB-UniRule"/>
</dbReference>
<dbReference type="Pfam" id="PF02445">
    <property type="entry name" value="NadA"/>
    <property type="match status" value="1"/>
</dbReference>
<dbReference type="EC" id="2.5.1.72" evidence="3 10"/>
<evidence type="ECO:0000256" key="7">
    <source>
        <dbReference type="ARBA" id="ARBA00022723"/>
    </source>
</evidence>
<evidence type="ECO:0000256" key="6">
    <source>
        <dbReference type="ARBA" id="ARBA00022679"/>
    </source>
</evidence>
<dbReference type="PANTHER" id="PTHR30573:SF0">
    <property type="entry name" value="QUINOLINATE SYNTHASE, CHLOROPLASTIC"/>
    <property type="match status" value="1"/>
</dbReference>
<evidence type="ECO:0000256" key="10">
    <source>
        <dbReference type="NCBIfam" id="TIGR00550"/>
    </source>
</evidence>
<dbReference type="NCBIfam" id="TIGR00550">
    <property type="entry name" value="nadA"/>
    <property type="match status" value="1"/>
</dbReference>
<keyword evidence="4" id="KW-0004">4Fe-4S</keyword>
<evidence type="ECO:0000256" key="2">
    <source>
        <dbReference type="ARBA" id="ARBA00005065"/>
    </source>
</evidence>
<evidence type="ECO:0000256" key="1">
    <source>
        <dbReference type="ARBA" id="ARBA00001966"/>
    </source>
</evidence>
<evidence type="ECO:0000256" key="3">
    <source>
        <dbReference type="ARBA" id="ARBA00012669"/>
    </source>
</evidence>
<comment type="cofactor">
    <cofactor evidence="1">
        <name>[4Fe-4S] cluster</name>
        <dbReference type="ChEBI" id="CHEBI:49883"/>
    </cofactor>
</comment>
<evidence type="ECO:0000256" key="5">
    <source>
        <dbReference type="ARBA" id="ARBA00022642"/>
    </source>
</evidence>
<keyword evidence="8" id="KW-0408">Iron</keyword>
<dbReference type="EMBL" id="DVFW01000026">
    <property type="protein sequence ID" value="HIQ80691.1"/>
    <property type="molecule type" value="Genomic_DNA"/>
</dbReference>
<dbReference type="GO" id="GO:0034628">
    <property type="term" value="P:'de novo' NAD+ biosynthetic process from L-aspartate"/>
    <property type="evidence" value="ECO:0007669"/>
    <property type="project" value="TreeGrafter"/>
</dbReference>
<dbReference type="PANTHER" id="PTHR30573">
    <property type="entry name" value="QUINOLINATE SYNTHETASE A"/>
    <property type="match status" value="1"/>
</dbReference>
<protein>
    <recommendedName>
        <fullName evidence="3 10">Quinolinate synthase</fullName>
        <ecNumber evidence="3 10">2.5.1.72</ecNumber>
    </recommendedName>
</protein>
<organism evidence="11 12">
    <name type="scientific">Candidatus Scatavimonas merdigallinarum</name>
    <dbReference type="NCBI Taxonomy" id="2840914"/>
    <lineage>
        <taxon>Bacteria</taxon>
        <taxon>Bacillati</taxon>
        <taxon>Bacillota</taxon>
        <taxon>Clostridia</taxon>
        <taxon>Eubacteriales</taxon>
        <taxon>Oscillospiraceae</taxon>
        <taxon>Oscillospiraceae incertae sedis</taxon>
        <taxon>Candidatus Scatavimonas</taxon>
    </lineage>
</organism>
<reference evidence="11" key="2">
    <citation type="journal article" date="2021" name="PeerJ">
        <title>Extensive microbial diversity within the chicken gut microbiome revealed by metagenomics and culture.</title>
        <authorList>
            <person name="Gilroy R."/>
            <person name="Ravi A."/>
            <person name="Getino M."/>
            <person name="Pursley I."/>
            <person name="Horton D.L."/>
            <person name="Alikhan N.F."/>
            <person name="Baker D."/>
            <person name="Gharbi K."/>
            <person name="Hall N."/>
            <person name="Watson M."/>
            <person name="Adriaenssens E.M."/>
            <person name="Foster-Nyarko E."/>
            <person name="Jarju S."/>
            <person name="Secka A."/>
            <person name="Antonio M."/>
            <person name="Oren A."/>
            <person name="Chaudhuri R.R."/>
            <person name="La Ragione R."/>
            <person name="Hildebrand F."/>
            <person name="Pallen M.J."/>
        </authorList>
    </citation>
    <scope>NUCLEOTIDE SEQUENCE</scope>
    <source>
        <strain evidence="11">ChiSjej1B19-3389</strain>
    </source>
</reference>
<dbReference type="InterPro" id="IPR036094">
    <property type="entry name" value="NadA_sf"/>
</dbReference>
<accession>A0A9D1CUF9</accession>
<dbReference type="NCBIfam" id="NF006878">
    <property type="entry name" value="PRK09375.1-2"/>
    <property type="match status" value="1"/>
</dbReference>
<evidence type="ECO:0000256" key="8">
    <source>
        <dbReference type="ARBA" id="ARBA00023004"/>
    </source>
</evidence>
<dbReference type="AlphaFoldDB" id="A0A9D1CUF9"/>
<dbReference type="GO" id="GO:0051539">
    <property type="term" value="F:4 iron, 4 sulfur cluster binding"/>
    <property type="evidence" value="ECO:0007669"/>
    <property type="project" value="UniProtKB-KW"/>
</dbReference>
<name>A0A9D1CUF9_9FIRM</name>
<comment type="pathway">
    <text evidence="2">Cofactor biosynthesis; NAD(+) biosynthesis; quinolinate from iminoaspartate: step 1/1.</text>
</comment>
<dbReference type="InterPro" id="IPR003473">
    <property type="entry name" value="NadA"/>
</dbReference>
<keyword evidence="5" id="KW-0662">Pyridine nucleotide biosynthesis</keyword>
<sequence length="305" mass="33475">MKLREIQDAILQLKKENNVCILAHSYQTHDILEVADFTGDSYQLSVMAKTAPQSVIVLCGVRFMAETVKMLSPQKQVILSSPCAGCPMAEQITPQQVADFKRKNPGFTVVAYINTSAALKTQCDVCVTSSSALQIVGNIKNDKILFLPDRNLGSYVKKHFPEKEVVLMDGCCPVHAAITGEQAQKSRAQHKDALLLAHPECVPEVLKHADFVGSTSAIMQFAKQSDHQAFIIGTEISIAQHLQYACPEKSFYPLSSRLLCPDMKATSLIDVLHCVQGTGGEEIIMEEEQRIAAVRCINKMIELGG</sequence>
<dbReference type="GO" id="GO:0046872">
    <property type="term" value="F:metal ion binding"/>
    <property type="evidence" value="ECO:0007669"/>
    <property type="project" value="UniProtKB-KW"/>
</dbReference>
<dbReference type="Gene3D" id="3.40.50.10800">
    <property type="entry name" value="NadA-like"/>
    <property type="match status" value="3"/>
</dbReference>
<dbReference type="GO" id="GO:0005829">
    <property type="term" value="C:cytosol"/>
    <property type="evidence" value="ECO:0007669"/>
    <property type="project" value="TreeGrafter"/>
</dbReference>
<keyword evidence="9" id="KW-0411">Iron-sulfur</keyword>
<evidence type="ECO:0000313" key="12">
    <source>
        <dbReference type="Proteomes" id="UP000886787"/>
    </source>
</evidence>
<evidence type="ECO:0000313" key="11">
    <source>
        <dbReference type="EMBL" id="HIQ80691.1"/>
    </source>
</evidence>
<dbReference type="Proteomes" id="UP000886787">
    <property type="component" value="Unassembled WGS sequence"/>
</dbReference>
<gene>
    <name evidence="11" type="primary">nadA</name>
    <name evidence="11" type="ORF">IAD32_05325</name>
</gene>
<reference evidence="11" key="1">
    <citation type="submission" date="2020-10" db="EMBL/GenBank/DDBJ databases">
        <authorList>
            <person name="Gilroy R."/>
        </authorList>
    </citation>
    <scope>NUCLEOTIDE SEQUENCE</scope>
    <source>
        <strain evidence="11">ChiSjej1B19-3389</strain>
    </source>
</reference>
<evidence type="ECO:0000256" key="4">
    <source>
        <dbReference type="ARBA" id="ARBA00022485"/>
    </source>
</evidence>
<proteinExistence type="predicted"/>